<name>A0A432W081_9GAMM</name>
<comment type="caution">
    <text evidence="2">The sequence shown here is derived from an EMBL/GenBank/DDBJ whole genome shotgun (WGS) entry which is preliminary data.</text>
</comment>
<accession>A0A432W081</accession>
<dbReference type="OrthoDB" id="6219137at2"/>
<evidence type="ECO:0008006" key="4">
    <source>
        <dbReference type="Google" id="ProtNLM"/>
    </source>
</evidence>
<proteinExistence type="predicted"/>
<dbReference type="AlphaFoldDB" id="A0A432W081"/>
<keyword evidence="3" id="KW-1185">Reference proteome</keyword>
<dbReference type="RefSeq" id="WP_126765907.1">
    <property type="nucleotide sequence ID" value="NZ_PIPJ01000002.1"/>
</dbReference>
<sequence>MRKTKISLVVAALLGSTIAVNSAVAETGGYQVTDIGAVPGAIHTSPRAINDSGQVVGQLADLRDQNIRLDLLDPEVFENIENFDDLTDGEYRQVRNYLINSVGGNPKFQHLANELGFFYGSSGITELDGFDTLDNETGLRTDSVSFRVLDMNNQGITVGQSAPAFQWIEAEDNIGEPSRFHVRSTFPQGAWTDGTNYRLVTGEPGLVMNGTASLFAINDNNVAVGIAAVENGANLQDAFDNQCTTDEEVDEDGQPIYKEPVEACLHRYWFARSGIPGAATPLAVEEAYRWSFDNQGNVLEQGRLGLAFDKEADAEDVFNTLRYRSVANDINNNGVIIGVSQRQVEGGTFSRATQFTEEGAINILQDLSGQNSSVAVAINDNNVAVGFSNLLIDGSTRQRMFYMDLTNGPSEPTYPTGFFADSDWQPRSINNQGQIVGVAQIDASNFGQRRSAGFMYDIASDTVVNLNAYLGCDSGYTILDAIDINNSGEIAALAIRVSELDEDGQPTEAARLRTLVLSPDGSETGCPEVEEVQQERKGASTHPLWLGFLGLIAIISLRRRKALK</sequence>
<feature type="signal peptide" evidence="1">
    <location>
        <begin position="1"/>
        <end position="25"/>
    </location>
</feature>
<dbReference type="Proteomes" id="UP000288395">
    <property type="component" value="Unassembled WGS sequence"/>
</dbReference>
<gene>
    <name evidence="2" type="ORF">CWE08_04215</name>
</gene>
<organism evidence="2 3">
    <name type="scientific">Aliidiomarina iranensis</name>
    <dbReference type="NCBI Taxonomy" id="1434071"/>
    <lineage>
        <taxon>Bacteria</taxon>
        <taxon>Pseudomonadati</taxon>
        <taxon>Pseudomonadota</taxon>
        <taxon>Gammaproteobacteria</taxon>
        <taxon>Alteromonadales</taxon>
        <taxon>Idiomarinaceae</taxon>
        <taxon>Aliidiomarina</taxon>
    </lineage>
</organism>
<reference evidence="3" key="1">
    <citation type="journal article" date="2018" name="Front. Microbiol.">
        <title>Genome-Based Analysis Reveals the Taxonomy and Diversity of the Family Idiomarinaceae.</title>
        <authorList>
            <person name="Liu Y."/>
            <person name="Lai Q."/>
            <person name="Shao Z."/>
        </authorList>
    </citation>
    <scope>NUCLEOTIDE SEQUENCE [LARGE SCALE GENOMIC DNA]</scope>
    <source>
        <strain evidence="3">GBPy7</strain>
    </source>
</reference>
<evidence type="ECO:0000313" key="3">
    <source>
        <dbReference type="Proteomes" id="UP000288395"/>
    </source>
</evidence>
<dbReference type="Pfam" id="PF11949">
    <property type="entry name" value="DUF3466"/>
    <property type="match status" value="1"/>
</dbReference>
<dbReference type="InterPro" id="IPR022562">
    <property type="entry name" value="DUF3466"/>
</dbReference>
<evidence type="ECO:0000313" key="2">
    <source>
        <dbReference type="EMBL" id="RUO22393.1"/>
    </source>
</evidence>
<evidence type="ECO:0000256" key="1">
    <source>
        <dbReference type="SAM" id="SignalP"/>
    </source>
</evidence>
<keyword evidence="1" id="KW-0732">Signal</keyword>
<dbReference type="EMBL" id="PIPJ01000002">
    <property type="protein sequence ID" value="RUO22393.1"/>
    <property type="molecule type" value="Genomic_DNA"/>
</dbReference>
<protein>
    <recommendedName>
        <fullName evidence="4">DUF3466 family protein</fullName>
    </recommendedName>
</protein>
<feature type="chain" id="PRO_5019095257" description="DUF3466 family protein" evidence="1">
    <location>
        <begin position="26"/>
        <end position="564"/>
    </location>
</feature>